<dbReference type="EMBL" id="JBHULC010000021">
    <property type="protein sequence ID" value="MFD2522584.1"/>
    <property type="molecule type" value="Genomic_DNA"/>
</dbReference>
<dbReference type="Gene3D" id="3.40.33.10">
    <property type="entry name" value="CAP"/>
    <property type="match status" value="1"/>
</dbReference>
<feature type="domain" description="SCP" evidence="1">
    <location>
        <begin position="40"/>
        <end position="153"/>
    </location>
</feature>
<organism evidence="2 3">
    <name type="scientific">Emticicia soli</name>
    <dbReference type="NCBI Taxonomy" id="2027878"/>
    <lineage>
        <taxon>Bacteria</taxon>
        <taxon>Pseudomonadati</taxon>
        <taxon>Bacteroidota</taxon>
        <taxon>Cytophagia</taxon>
        <taxon>Cytophagales</taxon>
        <taxon>Leadbetterellaceae</taxon>
        <taxon>Emticicia</taxon>
    </lineage>
</organism>
<dbReference type="RefSeq" id="WP_340237570.1">
    <property type="nucleotide sequence ID" value="NZ_JBBEWC010000008.1"/>
</dbReference>
<reference evidence="3" key="1">
    <citation type="journal article" date="2019" name="Int. J. Syst. Evol. Microbiol.">
        <title>The Global Catalogue of Microorganisms (GCM) 10K type strain sequencing project: providing services to taxonomists for standard genome sequencing and annotation.</title>
        <authorList>
            <consortium name="The Broad Institute Genomics Platform"/>
            <consortium name="The Broad Institute Genome Sequencing Center for Infectious Disease"/>
            <person name="Wu L."/>
            <person name="Ma J."/>
        </authorList>
    </citation>
    <scope>NUCLEOTIDE SEQUENCE [LARGE SCALE GENOMIC DNA]</scope>
    <source>
        <strain evidence="3">KCTC 52344</strain>
    </source>
</reference>
<accession>A0ABW5J966</accession>
<protein>
    <submittedName>
        <fullName evidence="2">CAP domain-containing protein</fullName>
    </submittedName>
</protein>
<keyword evidence="3" id="KW-1185">Reference proteome</keyword>
<name>A0ABW5J966_9BACT</name>
<evidence type="ECO:0000259" key="1">
    <source>
        <dbReference type="Pfam" id="PF00188"/>
    </source>
</evidence>
<comment type="caution">
    <text evidence="2">The sequence shown here is derived from an EMBL/GenBank/DDBJ whole genome shotgun (WGS) entry which is preliminary data.</text>
</comment>
<evidence type="ECO:0000313" key="3">
    <source>
        <dbReference type="Proteomes" id="UP001597510"/>
    </source>
</evidence>
<proteinExistence type="predicted"/>
<dbReference type="PANTHER" id="PTHR31157:SF1">
    <property type="entry name" value="SCP DOMAIN-CONTAINING PROTEIN"/>
    <property type="match status" value="1"/>
</dbReference>
<dbReference type="SUPFAM" id="SSF55797">
    <property type="entry name" value="PR-1-like"/>
    <property type="match status" value="1"/>
</dbReference>
<dbReference type="InterPro" id="IPR035940">
    <property type="entry name" value="CAP_sf"/>
</dbReference>
<evidence type="ECO:0000313" key="2">
    <source>
        <dbReference type="EMBL" id="MFD2522584.1"/>
    </source>
</evidence>
<dbReference type="PANTHER" id="PTHR31157">
    <property type="entry name" value="SCP DOMAIN-CONTAINING PROTEIN"/>
    <property type="match status" value="1"/>
</dbReference>
<dbReference type="InterPro" id="IPR014044">
    <property type="entry name" value="CAP_dom"/>
</dbReference>
<dbReference type="Proteomes" id="UP001597510">
    <property type="component" value="Unassembled WGS sequence"/>
</dbReference>
<dbReference type="Pfam" id="PF00188">
    <property type="entry name" value="CAP"/>
    <property type="match status" value="1"/>
</dbReference>
<dbReference type="CDD" id="cd05379">
    <property type="entry name" value="CAP_bacterial"/>
    <property type="match status" value="1"/>
</dbReference>
<gene>
    <name evidence="2" type="ORF">ACFSR2_16930</name>
</gene>
<sequence>MKKTFLILLLSVLLTNILTRSFAKAYLPETDSTSIRLSILQNINAYRAAKNLKPVILLSVLNEIAHEHSKDMSLGKVAFGHDGFRNRIDKIKHSMGSLRPCAENVAYGPLSESQVVEQWIKSEKHREILEGDYKLAGIGIATDKMGYPYFTLIFVN</sequence>